<keyword evidence="1" id="KW-0472">Membrane</keyword>
<dbReference type="EMBL" id="JACGWX010000009">
    <property type="protein sequence ID" value="MBA8848907.1"/>
    <property type="molecule type" value="Genomic_DNA"/>
</dbReference>
<dbReference type="Gene3D" id="3.30.565.10">
    <property type="entry name" value="Histidine kinase-like ATPase, C-terminal domain"/>
    <property type="match status" value="1"/>
</dbReference>
<protein>
    <submittedName>
        <fullName evidence="3">Signal transduction histidine kinase</fullName>
    </submittedName>
</protein>
<gene>
    <name evidence="3" type="ORF">FHX53_002524</name>
</gene>
<comment type="caution">
    <text evidence="3">The sequence shown here is derived from an EMBL/GenBank/DDBJ whole genome shotgun (WGS) entry which is preliminary data.</text>
</comment>
<accession>A0A839EBS0</accession>
<feature type="transmembrane region" description="Helical" evidence="1">
    <location>
        <begin position="56"/>
        <end position="78"/>
    </location>
</feature>
<feature type="transmembrane region" description="Helical" evidence="1">
    <location>
        <begin position="85"/>
        <end position="103"/>
    </location>
</feature>
<dbReference type="InterPro" id="IPR036890">
    <property type="entry name" value="HATPase_C_sf"/>
</dbReference>
<proteinExistence type="predicted"/>
<feature type="transmembrane region" description="Helical" evidence="1">
    <location>
        <begin position="30"/>
        <end position="50"/>
    </location>
</feature>
<name>A0A839EBS0_9MICO</name>
<feature type="transmembrane region" description="Helical" evidence="1">
    <location>
        <begin position="164"/>
        <end position="183"/>
    </location>
</feature>
<reference evidence="3 4" key="1">
    <citation type="submission" date="2020-07" db="EMBL/GenBank/DDBJ databases">
        <title>Sequencing the genomes of 1000 actinobacteria strains.</title>
        <authorList>
            <person name="Klenk H.-P."/>
        </authorList>
    </citation>
    <scope>NUCLEOTIDE SEQUENCE [LARGE SCALE GENOMIC DNA]</scope>
    <source>
        <strain evidence="3 4">DSM 19663</strain>
    </source>
</reference>
<dbReference type="GO" id="GO:0016301">
    <property type="term" value="F:kinase activity"/>
    <property type="evidence" value="ECO:0007669"/>
    <property type="project" value="UniProtKB-KW"/>
</dbReference>
<dbReference type="RefSeq" id="WP_182491685.1">
    <property type="nucleotide sequence ID" value="NZ_BAAAOV010000004.1"/>
</dbReference>
<feature type="transmembrane region" description="Helical" evidence="1">
    <location>
        <begin position="139"/>
        <end position="158"/>
    </location>
</feature>
<keyword evidence="3" id="KW-0418">Kinase</keyword>
<keyword evidence="3" id="KW-0808">Transferase</keyword>
<feature type="transmembrane region" description="Helical" evidence="1">
    <location>
        <begin position="115"/>
        <end position="132"/>
    </location>
</feature>
<sequence>MTRPEPAPSAAKQPRQPISRKRVDTVLSRSVAWFGVVFGIQALLLVIPQYGLAQPFWATIAIGALYGSLLLSLVCSMLKRFVVGAHRIVAAVYVLALLTWPHFLADPANPQEGDHWLYLLTTVATASAAIGLSVRGALVYLFVVPFIYGIIRALPAGGGGPWELGLFNAVYAVILGGAVLVIITMTRAASSSVDDAQGTALDRYSYAVRQHATEVERVHVDAIVHDSVLTTFLSAARAESREEKQLAATMAANAMRHLEEAALATPDDGSTVRFRQVADRIVRAAREMSVPFSIRVRSLDTRIVPAAQAEALYSASVQAMVNSIQHAGGPEVRRWLRVAGVQGGAIEIEVGDAGRGFDLARVPGERLGVRRSIIERVANAGGAAEVRAAPGTGTVVVVRWPVFAPAIDESSAAETIGGAR</sequence>
<organism evidence="3 4">
    <name type="scientific">Microcella alkalica</name>
    <dbReference type="NCBI Taxonomy" id="355930"/>
    <lineage>
        <taxon>Bacteria</taxon>
        <taxon>Bacillati</taxon>
        <taxon>Actinomycetota</taxon>
        <taxon>Actinomycetes</taxon>
        <taxon>Micrococcales</taxon>
        <taxon>Microbacteriaceae</taxon>
        <taxon>Microcella</taxon>
    </lineage>
</organism>
<dbReference type="Proteomes" id="UP000585905">
    <property type="component" value="Unassembled WGS sequence"/>
</dbReference>
<dbReference type="Pfam" id="PF02518">
    <property type="entry name" value="HATPase_c"/>
    <property type="match status" value="1"/>
</dbReference>
<keyword evidence="4" id="KW-1185">Reference proteome</keyword>
<evidence type="ECO:0000313" key="4">
    <source>
        <dbReference type="Proteomes" id="UP000585905"/>
    </source>
</evidence>
<keyword evidence="1" id="KW-1133">Transmembrane helix</keyword>
<evidence type="ECO:0000256" key="1">
    <source>
        <dbReference type="SAM" id="Phobius"/>
    </source>
</evidence>
<evidence type="ECO:0000259" key="2">
    <source>
        <dbReference type="Pfam" id="PF02518"/>
    </source>
</evidence>
<evidence type="ECO:0000313" key="3">
    <source>
        <dbReference type="EMBL" id="MBA8848907.1"/>
    </source>
</evidence>
<feature type="domain" description="Histidine kinase/HSP90-like ATPase" evidence="2">
    <location>
        <begin position="311"/>
        <end position="402"/>
    </location>
</feature>
<dbReference type="AlphaFoldDB" id="A0A839EBS0"/>
<dbReference type="SUPFAM" id="SSF55874">
    <property type="entry name" value="ATPase domain of HSP90 chaperone/DNA topoisomerase II/histidine kinase"/>
    <property type="match status" value="1"/>
</dbReference>
<keyword evidence="1" id="KW-0812">Transmembrane</keyword>
<dbReference type="InterPro" id="IPR003594">
    <property type="entry name" value="HATPase_dom"/>
</dbReference>